<feature type="transmembrane region" description="Helical" evidence="8">
    <location>
        <begin position="117"/>
        <end position="141"/>
    </location>
</feature>
<name>A0AAV1CEI0_OLDCO</name>
<comment type="subunit">
    <text evidence="3 8">Homodimer and heterodimers.</text>
</comment>
<evidence type="ECO:0000259" key="9">
    <source>
        <dbReference type="Pfam" id="PF04535"/>
    </source>
</evidence>
<keyword evidence="5 8" id="KW-0812">Transmembrane</keyword>
<gene>
    <name evidence="10" type="ORF">OLC1_LOCUS5256</name>
</gene>
<protein>
    <recommendedName>
        <fullName evidence="8">CASP-like protein</fullName>
    </recommendedName>
</protein>
<evidence type="ECO:0000256" key="3">
    <source>
        <dbReference type="ARBA" id="ARBA00011489"/>
    </source>
</evidence>
<dbReference type="PANTHER" id="PTHR33573:SF15">
    <property type="entry name" value="CASP-LIKE PROTEIN 4A4"/>
    <property type="match status" value="1"/>
</dbReference>
<comment type="similarity">
    <text evidence="2 8">Belongs to the Casparian strip membrane proteins (CASP) family.</text>
</comment>
<evidence type="ECO:0000313" key="11">
    <source>
        <dbReference type="Proteomes" id="UP001161247"/>
    </source>
</evidence>
<dbReference type="GO" id="GO:0005886">
    <property type="term" value="C:plasma membrane"/>
    <property type="evidence" value="ECO:0007669"/>
    <property type="project" value="UniProtKB-SubCell"/>
</dbReference>
<accession>A0AAV1CEI0</accession>
<keyword evidence="11" id="KW-1185">Reference proteome</keyword>
<dbReference type="PANTHER" id="PTHR33573">
    <property type="entry name" value="CASP-LIKE PROTEIN 4A4"/>
    <property type="match status" value="1"/>
</dbReference>
<feature type="transmembrane region" description="Helical" evidence="8">
    <location>
        <begin position="153"/>
        <end position="177"/>
    </location>
</feature>
<dbReference type="Proteomes" id="UP001161247">
    <property type="component" value="Chromosome 2"/>
</dbReference>
<feature type="domain" description="Casparian strip membrane protein" evidence="9">
    <location>
        <begin position="39"/>
        <end position="147"/>
    </location>
</feature>
<evidence type="ECO:0000256" key="7">
    <source>
        <dbReference type="ARBA" id="ARBA00023136"/>
    </source>
</evidence>
<proteinExistence type="inferred from homology"/>
<evidence type="ECO:0000256" key="2">
    <source>
        <dbReference type="ARBA" id="ARBA00007651"/>
    </source>
</evidence>
<evidence type="ECO:0000256" key="6">
    <source>
        <dbReference type="ARBA" id="ARBA00022989"/>
    </source>
</evidence>
<evidence type="ECO:0000256" key="5">
    <source>
        <dbReference type="ARBA" id="ARBA00022692"/>
    </source>
</evidence>
<evidence type="ECO:0000256" key="4">
    <source>
        <dbReference type="ARBA" id="ARBA00022475"/>
    </source>
</evidence>
<keyword evidence="4 8" id="KW-1003">Cell membrane</keyword>
<organism evidence="10 11">
    <name type="scientific">Oldenlandia corymbosa var. corymbosa</name>
    <dbReference type="NCBI Taxonomy" id="529605"/>
    <lineage>
        <taxon>Eukaryota</taxon>
        <taxon>Viridiplantae</taxon>
        <taxon>Streptophyta</taxon>
        <taxon>Embryophyta</taxon>
        <taxon>Tracheophyta</taxon>
        <taxon>Spermatophyta</taxon>
        <taxon>Magnoliopsida</taxon>
        <taxon>eudicotyledons</taxon>
        <taxon>Gunneridae</taxon>
        <taxon>Pentapetalae</taxon>
        <taxon>asterids</taxon>
        <taxon>lamiids</taxon>
        <taxon>Gentianales</taxon>
        <taxon>Rubiaceae</taxon>
        <taxon>Rubioideae</taxon>
        <taxon>Spermacoceae</taxon>
        <taxon>Hedyotis-Oldenlandia complex</taxon>
        <taxon>Oldenlandia</taxon>
    </lineage>
</organism>
<feature type="transmembrane region" description="Helical" evidence="8">
    <location>
        <begin position="77"/>
        <end position="97"/>
    </location>
</feature>
<dbReference type="EMBL" id="OX459119">
    <property type="protein sequence ID" value="CAI9093974.1"/>
    <property type="molecule type" value="Genomic_DNA"/>
</dbReference>
<keyword evidence="6 8" id="KW-1133">Transmembrane helix</keyword>
<dbReference type="Pfam" id="PF04535">
    <property type="entry name" value="CASP_dom"/>
    <property type="match status" value="1"/>
</dbReference>
<keyword evidence="7 8" id="KW-0472">Membrane</keyword>
<sequence>MAFVSPVSSRSPLHPPLPTPSPFTTYSVASTGWSARPPPIHVYNIVLRSLALLLSFVSALSLSIPSSKSPSFHDYQTLTYCFIVNTSAFVYSAYQLFKSIWDIAYPGICISEKTSDYINFVFDQIAGYLLISSSSVAVLTIQDMDHSKPLWKAAIVSVTISFVAFFVIQFCALLSGYKLCKRIVW</sequence>
<evidence type="ECO:0000313" key="10">
    <source>
        <dbReference type="EMBL" id="CAI9093974.1"/>
    </source>
</evidence>
<evidence type="ECO:0000256" key="1">
    <source>
        <dbReference type="ARBA" id="ARBA00004651"/>
    </source>
</evidence>
<evidence type="ECO:0000256" key="8">
    <source>
        <dbReference type="RuleBase" id="RU361233"/>
    </source>
</evidence>
<comment type="subcellular location">
    <subcellularLocation>
        <location evidence="1 8">Cell membrane</location>
        <topology evidence="1 8">Multi-pass membrane protein</topology>
    </subcellularLocation>
</comment>
<reference evidence="10" key="1">
    <citation type="submission" date="2023-03" db="EMBL/GenBank/DDBJ databases">
        <authorList>
            <person name="Julca I."/>
        </authorList>
    </citation>
    <scope>NUCLEOTIDE SEQUENCE</scope>
</reference>
<dbReference type="InterPro" id="IPR006702">
    <property type="entry name" value="CASP_dom"/>
</dbReference>
<feature type="transmembrane region" description="Helical" evidence="8">
    <location>
        <begin position="45"/>
        <end position="65"/>
    </location>
</feature>
<dbReference type="AlphaFoldDB" id="A0AAV1CEI0"/>